<keyword evidence="4" id="KW-1185">Reference proteome</keyword>
<organism evidence="3 4">
    <name type="scientific">Acropora cervicornis</name>
    <name type="common">Staghorn coral</name>
    <dbReference type="NCBI Taxonomy" id="6130"/>
    <lineage>
        <taxon>Eukaryota</taxon>
        <taxon>Metazoa</taxon>
        <taxon>Cnidaria</taxon>
        <taxon>Anthozoa</taxon>
        <taxon>Hexacorallia</taxon>
        <taxon>Scleractinia</taxon>
        <taxon>Astrocoeniina</taxon>
        <taxon>Acroporidae</taxon>
        <taxon>Acropora</taxon>
    </lineage>
</organism>
<accession>A0AAD9UUA7</accession>
<dbReference type="PROSITE" id="PS50194">
    <property type="entry name" value="FILAMIN_REPEAT"/>
    <property type="match status" value="1"/>
</dbReference>
<proteinExistence type="predicted"/>
<evidence type="ECO:0000256" key="2">
    <source>
        <dbReference type="SAM" id="SignalP"/>
    </source>
</evidence>
<reference evidence="3" key="2">
    <citation type="journal article" date="2023" name="Science">
        <title>Genomic signatures of disease resistance in endangered staghorn corals.</title>
        <authorList>
            <person name="Vollmer S.V."/>
            <person name="Selwyn J.D."/>
            <person name="Despard B.A."/>
            <person name="Roesel C.L."/>
        </authorList>
    </citation>
    <scope>NUCLEOTIDE SEQUENCE</scope>
    <source>
        <strain evidence="3">K2</strain>
    </source>
</reference>
<dbReference type="InterPro" id="IPR014756">
    <property type="entry name" value="Ig_E-set"/>
</dbReference>
<keyword evidence="2" id="KW-0732">Signal</keyword>
<dbReference type="InterPro" id="IPR017868">
    <property type="entry name" value="Filamin/ABP280_repeat-like"/>
</dbReference>
<comment type="caution">
    <text evidence="3">The sequence shown here is derived from an EMBL/GenBank/DDBJ whole genome shotgun (WGS) entry which is preliminary data.</text>
</comment>
<evidence type="ECO:0000256" key="1">
    <source>
        <dbReference type="PROSITE-ProRule" id="PRU00087"/>
    </source>
</evidence>
<sequence>MRFHWETWPLIFWLVSYYPSRASIYDEFKANWCRQRKWRLDWRSLKKPCQDLRYRRLTGKQYQAFSTSLSQSEIFEVKIRPAGEYSRFFVQSRTHNAQKKTIGGDSWRVYLEGPSYLAGTVFDHNDGTYEVLFLIKEPGVYKINMILDYTLCDGLIDPPIDWFQNAHCSGNLKNSLLSNELFSEMTGYINKPLLDTKNRTVNIPWPRITEAEIQKYMRDADNECNVYCNVLWDGFGRWGNDYKWTPYLNSSIQDTTIMLSHQKQHDHTTGHGVFWVYGDSLSYYFYVSITSPPRPLCTDVFKECNVTYNWIYPKTLYELTETCAEMSLHVPRVLNYFRQVILRKDMDKESALLLNAGAHYVKTTSFKSYQEVIKALIDEVKHKYKGTVIWKSTTAIHGQTADIMGAFRRFTTNHRIQLYNAFANSAMCENSISFLDVYPVSESYPPGTKDGIHYKDEVFNSAIDVLERYFSPH</sequence>
<dbReference type="EMBL" id="JARQWQ010000113">
    <property type="protein sequence ID" value="KAK2550249.1"/>
    <property type="molecule type" value="Genomic_DNA"/>
</dbReference>
<feature type="chain" id="PRO_5042192425" evidence="2">
    <location>
        <begin position="23"/>
        <end position="473"/>
    </location>
</feature>
<evidence type="ECO:0000313" key="4">
    <source>
        <dbReference type="Proteomes" id="UP001249851"/>
    </source>
</evidence>
<feature type="signal peptide" evidence="2">
    <location>
        <begin position="1"/>
        <end position="22"/>
    </location>
</feature>
<dbReference type="SUPFAM" id="SSF81296">
    <property type="entry name" value="E set domains"/>
    <property type="match status" value="1"/>
</dbReference>
<feature type="repeat" description="Filamin" evidence="1">
    <location>
        <begin position="63"/>
        <end position="148"/>
    </location>
</feature>
<name>A0AAD9UUA7_ACRCE</name>
<protein>
    <submittedName>
        <fullName evidence="3">Uncharacterized protein</fullName>
    </submittedName>
</protein>
<dbReference type="PANTHER" id="PTHR16165">
    <property type="entry name" value="NXPE FAMILY MEMBER"/>
    <property type="match status" value="1"/>
</dbReference>
<reference evidence="3" key="1">
    <citation type="journal article" date="2023" name="G3 (Bethesda)">
        <title>Whole genome assembly and annotation of the endangered Caribbean coral Acropora cervicornis.</title>
        <authorList>
            <person name="Selwyn J.D."/>
            <person name="Vollmer S.V."/>
        </authorList>
    </citation>
    <scope>NUCLEOTIDE SEQUENCE</scope>
    <source>
        <strain evidence="3">K2</strain>
    </source>
</reference>
<dbReference type="Proteomes" id="UP001249851">
    <property type="component" value="Unassembled WGS sequence"/>
</dbReference>
<dbReference type="InterPro" id="IPR013783">
    <property type="entry name" value="Ig-like_fold"/>
</dbReference>
<dbReference type="PANTHER" id="PTHR16165:SF5">
    <property type="entry name" value="NXPE FAMILY MEMBER 3"/>
    <property type="match status" value="1"/>
</dbReference>
<evidence type="ECO:0000313" key="3">
    <source>
        <dbReference type="EMBL" id="KAK2550249.1"/>
    </source>
</evidence>
<dbReference type="AlphaFoldDB" id="A0AAD9UUA7"/>
<dbReference type="Gene3D" id="3.40.50.1110">
    <property type="entry name" value="SGNH hydrolase"/>
    <property type="match status" value="1"/>
</dbReference>
<dbReference type="SUPFAM" id="SSF52266">
    <property type="entry name" value="SGNH hydrolase"/>
    <property type="match status" value="1"/>
</dbReference>
<gene>
    <name evidence="3" type="ORF">P5673_029125</name>
</gene>
<dbReference type="Gene3D" id="2.60.40.10">
    <property type="entry name" value="Immunoglobulins"/>
    <property type="match status" value="1"/>
</dbReference>
<dbReference type="InterPro" id="IPR036514">
    <property type="entry name" value="SGNH_hydro_sf"/>
</dbReference>